<feature type="compositionally biased region" description="Polar residues" evidence="8">
    <location>
        <begin position="818"/>
        <end position="833"/>
    </location>
</feature>
<feature type="compositionally biased region" description="Basic and acidic residues" evidence="8">
    <location>
        <begin position="673"/>
        <end position="689"/>
    </location>
</feature>
<keyword evidence="6" id="KW-0342">GTP-binding</keyword>
<organism evidence="11 12">
    <name type="scientific">Volvox africanus</name>
    <dbReference type="NCBI Taxonomy" id="51714"/>
    <lineage>
        <taxon>Eukaryota</taxon>
        <taxon>Viridiplantae</taxon>
        <taxon>Chlorophyta</taxon>
        <taxon>core chlorophytes</taxon>
        <taxon>Chlorophyceae</taxon>
        <taxon>CS clade</taxon>
        <taxon>Chlamydomonadales</taxon>
        <taxon>Volvocaceae</taxon>
        <taxon>Volvox</taxon>
    </lineage>
</organism>
<evidence type="ECO:0000256" key="2">
    <source>
        <dbReference type="ARBA" id="ARBA00020953"/>
    </source>
</evidence>
<evidence type="ECO:0000259" key="10">
    <source>
        <dbReference type="Pfam" id="PF14714"/>
    </source>
</evidence>
<dbReference type="InterPro" id="IPR006073">
    <property type="entry name" value="GTP-bd"/>
</dbReference>
<feature type="compositionally biased region" description="Polar residues" evidence="8">
    <location>
        <begin position="956"/>
        <end position="982"/>
    </location>
</feature>
<sequence length="1015" mass="108011">MHGRTTCVIRLLSQSVGITMLEAPFKQAARGVRRAAGAREHEIQQRVDNDLLPKVALVGRPNVGKSALFNRLLRRRAALVYDTPNSHVTRDYQEGRAQLGDLVFRAADTSGLEPRGGSNRGSINARATVITGALLRQCHLALLVLDAKDGVLPADEEVAKWLASHVPRDQVLVVANKAEGAKAREEMPQTVYDCYRLGFGEPVAVSATTGDGLADLYTALQPHIDALTEQLAAKAEADGNAAAEAASGSGSPSGSPRGTGVVAAVADDGRETSTLPQDGSAEGAESRRVRLSLRGPRRRLLFRRRQGADTATATEAAEDNGSTVAGDGVSIAGCDSGASGGVLKLAIMGLPNAGKSTLLNRLVGEERALTGPEPGLTRDAVRASWMYGNQPVELIDTAGWIGVGRTASYDDVGGEVASMSRQATLRSLAQVHVALLVVDVERALRSNRVLARRELSLASHVIREGKALILVANKMDVLTQQQRALYRKSLREHLSQRFLEAGQLPVVEVSARDGLGLDAIMPVVEEAYQAWNKRIGTARLNNFIAKLSARTAGGGGTEASLRRIRYMTQIKSRPPTFVAFLRGTASRPVSGDFSSFLAHQIRDVLGFPGVPLRIWFRYRDRVAERQHRMVSIRSRRGQLPRGCGLDSGGGSGRGNNDGRGSIMADALRRAEELRREGGDDKNESADNRDVVGVGSDVVGRSIRQGGTASSDTTAISEDGDHGNEVTADKMTGQHGPARYMPPRLRRPRSTAAAAGSELNIRSNAKSHSDGGGQKADGTASDFPIPDGDGSSEVMAAVVRSKAHQAWPKVPVPRGTAVPHSSNNSRGSARTTRLQVLDPYGDEVDGDAARDGWHLDEVPPPGRDVLTVPQSLNQTPSHSSNHPGFRSTRQERGRGEGVAAPSDSEGVQERIPDELPAVMRVADRVGTAVRLDRPIRTGTTASKGTALGVGGGMVTAESGTRTHGSGLDSGSTAADKGSSTRTLTRAELMRMMLFSRKPSAPLVPVQGTRRSRRPQK</sequence>
<dbReference type="PANTHER" id="PTHR43834">
    <property type="entry name" value="GTPASE DER"/>
    <property type="match status" value="1"/>
</dbReference>
<evidence type="ECO:0000313" key="11">
    <source>
        <dbReference type="EMBL" id="GLI68888.1"/>
    </source>
</evidence>
<dbReference type="PRINTS" id="PR00326">
    <property type="entry name" value="GTP1OBG"/>
</dbReference>
<feature type="compositionally biased region" description="Low complexity" evidence="8">
    <location>
        <begin position="238"/>
        <end position="258"/>
    </location>
</feature>
<feature type="compositionally biased region" description="Polar residues" evidence="8">
    <location>
        <begin position="867"/>
        <end position="881"/>
    </location>
</feature>
<keyword evidence="5" id="KW-0547">Nucleotide-binding</keyword>
<dbReference type="InterPro" id="IPR005225">
    <property type="entry name" value="Small_GTP-bd"/>
</dbReference>
<feature type="region of interest" description="Disordered" evidence="8">
    <location>
        <begin position="304"/>
        <end position="323"/>
    </location>
</feature>
<dbReference type="HAMAP" id="MF_00195">
    <property type="entry name" value="GTPase_Der"/>
    <property type="match status" value="1"/>
</dbReference>
<protein>
    <recommendedName>
        <fullName evidence="2">GTPase Der</fullName>
    </recommendedName>
    <alternativeName>
        <fullName evidence="7">GTP-binding protein EngA</fullName>
    </alternativeName>
</protein>
<feature type="region of interest" description="Disordered" evidence="8">
    <location>
        <begin position="855"/>
        <end position="911"/>
    </location>
</feature>
<accession>A0ABQ5SHF3</accession>
<keyword evidence="3" id="KW-0690">Ribosome biogenesis</keyword>
<gene>
    <name evidence="11" type="ORF">VaNZ11_013435</name>
</gene>
<feature type="region of interest" description="Disordered" evidence="8">
    <location>
        <begin position="994"/>
        <end position="1015"/>
    </location>
</feature>
<evidence type="ECO:0000256" key="3">
    <source>
        <dbReference type="ARBA" id="ARBA00022517"/>
    </source>
</evidence>
<feature type="domain" description="GTPase Der C-terminal KH-domain-like" evidence="10">
    <location>
        <begin position="534"/>
        <end position="617"/>
    </location>
</feature>
<dbReference type="Gene3D" id="3.30.300.20">
    <property type="match status" value="1"/>
</dbReference>
<proteinExistence type="inferred from homology"/>
<keyword evidence="4" id="KW-0677">Repeat</keyword>
<feature type="region of interest" description="Disordered" evidence="8">
    <location>
        <begin position="808"/>
        <end position="834"/>
    </location>
</feature>
<dbReference type="InterPro" id="IPR027417">
    <property type="entry name" value="P-loop_NTPase"/>
</dbReference>
<comment type="similarity">
    <text evidence="1">Belongs to the TRAFAC class TrmE-Era-EngA-EngB-Septin-like GTPase superfamily. EngA (Der) GTPase family.</text>
</comment>
<evidence type="ECO:0000256" key="4">
    <source>
        <dbReference type="ARBA" id="ARBA00022737"/>
    </source>
</evidence>
<dbReference type="Pfam" id="PF14714">
    <property type="entry name" value="KH_dom-like"/>
    <property type="match status" value="1"/>
</dbReference>
<dbReference type="InterPro" id="IPR032859">
    <property type="entry name" value="KH_dom-like"/>
</dbReference>
<feature type="region of interest" description="Disordered" evidence="8">
    <location>
        <begin position="936"/>
        <end position="982"/>
    </location>
</feature>
<dbReference type="InterPro" id="IPR015946">
    <property type="entry name" value="KH_dom-like_a/b"/>
</dbReference>
<reference evidence="11 12" key="1">
    <citation type="journal article" date="2023" name="IScience">
        <title>Expanded male sex-determining region conserved during the evolution of homothallism in the green alga Volvox.</title>
        <authorList>
            <person name="Yamamoto K."/>
            <person name="Matsuzaki R."/>
            <person name="Mahakham W."/>
            <person name="Heman W."/>
            <person name="Sekimoto H."/>
            <person name="Kawachi M."/>
            <person name="Minakuchi Y."/>
            <person name="Toyoda A."/>
            <person name="Nozaki H."/>
        </authorList>
    </citation>
    <scope>NUCLEOTIDE SEQUENCE [LARGE SCALE GENOMIC DNA]</scope>
    <source>
        <strain evidence="11 12">NIES-4468</strain>
    </source>
</reference>
<feature type="compositionally biased region" description="Gly residues" evidence="8">
    <location>
        <begin position="645"/>
        <end position="657"/>
    </location>
</feature>
<feature type="region of interest" description="Disordered" evidence="8">
    <location>
        <begin position="633"/>
        <end position="661"/>
    </location>
</feature>
<comment type="caution">
    <text evidence="11">The sequence shown here is derived from an EMBL/GenBank/DDBJ whole genome shotgun (WGS) entry which is preliminary data.</text>
</comment>
<evidence type="ECO:0000256" key="8">
    <source>
        <dbReference type="SAM" id="MobiDB-lite"/>
    </source>
</evidence>
<dbReference type="Pfam" id="PF01926">
    <property type="entry name" value="MMR_HSR1"/>
    <property type="match status" value="2"/>
</dbReference>
<dbReference type="SUPFAM" id="SSF52540">
    <property type="entry name" value="P-loop containing nucleoside triphosphate hydrolases"/>
    <property type="match status" value="2"/>
</dbReference>
<feature type="compositionally biased region" description="Polar residues" evidence="8">
    <location>
        <begin position="704"/>
        <end position="715"/>
    </location>
</feature>
<dbReference type="Proteomes" id="UP001165090">
    <property type="component" value="Unassembled WGS sequence"/>
</dbReference>
<keyword evidence="12" id="KW-1185">Reference proteome</keyword>
<name>A0ABQ5SHF3_9CHLO</name>
<evidence type="ECO:0000313" key="12">
    <source>
        <dbReference type="Proteomes" id="UP001165090"/>
    </source>
</evidence>
<evidence type="ECO:0000256" key="7">
    <source>
        <dbReference type="ARBA" id="ARBA00032345"/>
    </source>
</evidence>
<evidence type="ECO:0000256" key="5">
    <source>
        <dbReference type="ARBA" id="ARBA00022741"/>
    </source>
</evidence>
<feature type="domain" description="G" evidence="9">
    <location>
        <begin position="54"/>
        <end position="177"/>
    </location>
</feature>
<dbReference type="InterPro" id="IPR016484">
    <property type="entry name" value="GTPase_Der"/>
</dbReference>
<dbReference type="NCBIfam" id="TIGR00231">
    <property type="entry name" value="small_GTP"/>
    <property type="match status" value="2"/>
</dbReference>
<feature type="domain" description="G" evidence="9">
    <location>
        <begin position="345"/>
        <end position="474"/>
    </location>
</feature>
<evidence type="ECO:0000256" key="6">
    <source>
        <dbReference type="ARBA" id="ARBA00023134"/>
    </source>
</evidence>
<feature type="region of interest" description="Disordered" evidence="8">
    <location>
        <begin position="673"/>
        <end position="786"/>
    </location>
</feature>
<feature type="compositionally biased region" description="Low complexity" evidence="8">
    <location>
        <begin position="690"/>
        <end position="701"/>
    </location>
</feature>
<dbReference type="EMBL" id="BSDZ01000080">
    <property type="protein sequence ID" value="GLI68888.1"/>
    <property type="molecule type" value="Genomic_DNA"/>
</dbReference>
<dbReference type="Gene3D" id="3.40.50.300">
    <property type="entry name" value="P-loop containing nucleotide triphosphate hydrolases"/>
    <property type="match status" value="2"/>
</dbReference>
<dbReference type="CDD" id="cd01894">
    <property type="entry name" value="EngA1"/>
    <property type="match status" value="1"/>
</dbReference>
<feature type="region of interest" description="Disordered" evidence="8">
    <location>
        <begin position="238"/>
        <end position="290"/>
    </location>
</feature>
<dbReference type="NCBIfam" id="TIGR03594">
    <property type="entry name" value="GTPase_EngA"/>
    <property type="match status" value="1"/>
</dbReference>
<evidence type="ECO:0000259" key="9">
    <source>
        <dbReference type="Pfam" id="PF01926"/>
    </source>
</evidence>
<feature type="compositionally biased region" description="Basic and acidic residues" evidence="8">
    <location>
        <begin position="718"/>
        <end position="727"/>
    </location>
</feature>
<evidence type="ECO:0000256" key="1">
    <source>
        <dbReference type="ARBA" id="ARBA00008279"/>
    </source>
</evidence>
<dbReference type="PANTHER" id="PTHR43834:SF6">
    <property type="entry name" value="GTPASE DER"/>
    <property type="match status" value="1"/>
</dbReference>